<dbReference type="Pfam" id="PF00078">
    <property type="entry name" value="RVT_1"/>
    <property type="match status" value="1"/>
</dbReference>
<dbReference type="Proteomes" id="UP001151760">
    <property type="component" value="Unassembled WGS sequence"/>
</dbReference>
<dbReference type="PANTHER" id="PTHR33064">
    <property type="entry name" value="POL PROTEIN"/>
    <property type="match status" value="1"/>
</dbReference>
<gene>
    <name evidence="2" type="ORF">Tco_0730480</name>
</gene>
<reference evidence="2" key="2">
    <citation type="submission" date="2022-01" db="EMBL/GenBank/DDBJ databases">
        <authorList>
            <person name="Yamashiro T."/>
            <person name="Shiraishi A."/>
            <person name="Satake H."/>
            <person name="Nakayama K."/>
        </authorList>
    </citation>
    <scope>NUCLEOTIDE SEQUENCE</scope>
</reference>
<accession>A0ABQ4YRW3</accession>
<protein>
    <submittedName>
        <fullName evidence="2">Mitochondrial protein</fullName>
    </submittedName>
</protein>
<dbReference type="InterPro" id="IPR043502">
    <property type="entry name" value="DNA/RNA_pol_sf"/>
</dbReference>
<dbReference type="EMBL" id="BQNB010010684">
    <property type="protein sequence ID" value="GJS80599.1"/>
    <property type="molecule type" value="Genomic_DNA"/>
</dbReference>
<reference evidence="2" key="1">
    <citation type="journal article" date="2022" name="Int. J. Mol. Sci.">
        <title>Draft Genome of Tanacetum Coccineum: Genomic Comparison of Closely Related Tanacetum-Family Plants.</title>
        <authorList>
            <person name="Yamashiro T."/>
            <person name="Shiraishi A."/>
            <person name="Nakayama K."/>
            <person name="Satake H."/>
        </authorList>
    </citation>
    <scope>NUCLEOTIDE SEQUENCE</scope>
</reference>
<dbReference type="InterPro" id="IPR051320">
    <property type="entry name" value="Viral_Replic_Matur_Polypro"/>
</dbReference>
<dbReference type="InterPro" id="IPR043128">
    <property type="entry name" value="Rev_trsase/Diguanyl_cyclase"/>
</dbReference>
<name>A0ABQ4YRW3_9ASTR</name>
<organism evidence="2 3">
    <name type="scientific">Tanacetum coccineum</name>
    <dbReference type="NCBI Taxonomy" id="301880"/>
    <lineage>
        <taxon>Eukaryota</taxon>
        <taxon>Viridiplantae</taxon>
        <taxon>Streptophyta</taxon>
        <taxon>Embryophyta</taxon>
        <taxon>Tracheophyta</taxon>
        <taxon>Spermatophyta</taxon>
        <taxon>Magnoliopsida</taxon>
        <taxon>eudicotyledons</taxon>
        <taxon>Gunneridae</taxon>
        <taxon>Pentapetalae</taxon>
        <taxon>asterids</taxon>
        <taxon>campanulids</taxon>
        <taxon>Asterales</taxon>
        <taxon>Asteraceae</taxon>
        <taxon>Asteroideae</taxon>
        <taxon>Anthemideae</taxon>
        <taxon>Anthemidinae</taxon>
        <taxon>Tanacetum</taxon>
    </lineage>
</organism>
<dbReference type="Gene3D" id="3.10.10.10">
    <property type="entry name" value="HIV Type 1 Reverse Transcriptase, subunit A, domain 1"/>
    <property type="match status" value="2"/>
</dbReference>
<proteinExistence type="predicted"/>
<sequence>MVKELMEVVLIRDNQSSFSSPIVMVKKKDGSWRMCIDYRQLNKYTMKNKFPIPVIEELLDELNSGKSVFKIGLKFLVMPFGLTNALATFQSLMNSIFKPFLRKFVLVFFDDILFAKLSKCHFGVNKVEYLGHFITTEGVATDPLKIKAMVKWLVPQTVKQLRRFLGLTGYYRSFIRHYVILSKPLTGLLKKNAFKWAESAQKAFTELKQAMTQAPVLALQDSYVQDSRIQEKIQQLIDGTYNGDKYT</sequence>
<keyword evidence="3" id="KW-1185">Reference proteome</keyword>
<feature type="domain" description="Reverse transcriptase" evidence="1">
    <location>
        <begin position="1"/>
        <end position="169"/>
    </location>
</feature>
<dbReference type="PROSITE" id="PS50878">
    <property type="entry name" value="RT_POL"/>
    <property type="match status" value="1"/>
</dbReference>
<evidence type="ECO:0000313" key="3">
    <source>
        <dbReference type="Proteomes" id="UP001151760"/>
    </source>
</evidence>
<comment type="caution">
    <text evidence="2">The sequence shown here is derived from an EMBL/GenBank/DDBJ whole genome shotgun (WGS) entry which is preliminary data.</text>
</comment>
<dbReference type="SUPFAM" id="SSF56672">
    <property type="entry name" value="DNA/RNA polymerases"/>
    <property type="match status" value="1"/>
</dbReference>
<dbReference type="PANTHER" id="PTHR33064:SF37">
    <property type="entry name" value="RIBONUCLEASE H"/>
    <property type="match status" value="1"/>
</dbReference>
<evidence type="ECO:0000313" key="2">
    <source>
        <dbReference type="EMBL" id="GJS80599.1"/>
    </source>
</evidence>
<dbReference type="InterPro" id="IPR000477">
    <property type="entry name" value="RT_dom"/>
</dbReference>
<evidence type="ECO:0000259" key="1">
    <source>
        <dbReference type="PROSITE" id="PS50878"/>
    </source>
</evidence>
<dbReference type="Gene3D" id="3.30.70.270">
    <property type="match status" value="3"/>
</dbReference>
<dbReference type="CDD" id="cd01647">
    <property type="entry name" value="RT_LTR"/>
    <property type="match status" value="1"/>
</dbReference>